<dbReference type="Proteomes" id="UP001187192">
    <property type="component" value="Unassembled WGS sequence"/>
</dbReference>
<evidence type="ECO:0000313" key="2">
    <source>
        <dbReference type="EMBL" id="GMN62359.1"/>
    </source>
</evidence>
<dbReference type="Gramene" id="FCD_00021861-RA">
    <property type="protein sequence ID" value="FCD_00021861-RA:cds"/>
    <property type="gene ID" value="FCD_00021861"/>
</dbReference>
<sequence>MAGCTPSRHALPPPPPPDPYTRRGPFIGPVPPPKQPDSFDGLDPEKRRIIFGY</sequence>
<comment type="caution">
    <text evidence="2">The sequence shown here is derived from an EMBL/GenBank/DDBJ whole genome shotgun (WGS) entry which is preliminary data.</text>
</comment>
<evidence type="ECO:0000313" key="3">
    <source>
        <dbReference type="Proteomes" id="UP001187192"/>
    </source>
</evidence>
<dbReference type="AlphaFoldDB" id="A0AA88J474"/>
<evidence type="ECO:0000256" key="1">
    <source>
        <dbReference type="SAM" id="MobiDB-lite"/>
    </source>
</evidence>
<organism evidence="2 3">
    <name type="scientific">Ficus carica</name>
    <name type="common">Common fig</name>
    <dbReference type="NCBI Taxonomy" id="3494"/>
    <lineage>
        <taxon>Eukaryota</taxon>
        <taxon>Viridiplantae</taxon>
        <taxon>Streptophyta</taxon>
        <taxon>Embryophyta</taxon>
        <taxon>Tracheophyta</taxon>
        <taxon>Spermatophyta</taxon>
        <taxon>Magnoliopsida</taxon>
        <taxon>eudicotyledons</taxon>
        <taxon>Gunneridae</taxon>
        <taxon>Pentapetalae</taxon>
        <taxon>rosids</taxon>
        <taxon>fabids</taxon>
        <taxon>Rosales</taxon>
        <taxon>Moraceae</taxon>
        <taxon>Ficeae</taxon>
        <taxon>Ficus</taxon>
    </lineage>
</organism>
<name>A0AA88J474_FICCA</name>
<feature type="region of interest" description="Disordered" evidence="1">
    <location>
        <begin position="1"/>
        <end position="45"/>
    </location>
</feature>
<keyword evidence="3" id="KW-1185">Reference proteome</keyword>
<reference evidence="2" key="1">
    <citation type="submission" date="2023-07" db="EMBL/GenBank/DDBJ databases">
        <title>draft genome sequence of fig (Ficus carica).</title>
        <authorList>
            <person name="Takahashi T."/>
            <person name="Nishimura K."/>
        </authorList>
    </citation>
    <scope>NUCLEOTIDE SEQUENCE</scope>
</reference>
<dbReference type="Gramene" id="FCD_00023315-RA">
    <property type="protein sequence ID" value="FCD_00023315-RA:cds"/>
    <property type="gene ID" value="FCD_00023315"/>
</dbReference>
<dbReference type="EMBL" id="BTGU01000128">
    <property type="protein sequence ID" value="GMN62359.1"/>
    <property type="molecule type" value="Genomic_DNA"/>
</dbReference>
<accession>A0AA88J474</accession>
<gene>
    <name evidence="2" type="ORF">TIFTF001_031446</name>
</gene>
<proteinExistence type="predicted"/>
<protein>
    <submittedName>
        <fullName evidence="2">Uncharacterized protein</fullName>
    </submittedName>
</protein>